<evidence type="ECO:0000256" key="4">
    <source>
        <dbReference type="ARBA" id="ARBA00022857"/>
    </source>
</evidence>
<evidence type="ECO:0000256" key="5">
    <source>
        <dbReference type="ARBA" id="ARBA00023002"/>
    </source>
</evidence>
<protein>
    <submittedName>
        <fullName evidence="10">Very-long-chain 3-oxoacyl-CoA reductase</fullName>
    </submittedName>
</protein>
<keyword evidence="2" id="KW-0444">Lipid biosynthesis</keyword>
<reference evidence="10" key="1">
    <citation type="submission" date="2019-11" db="UniProtKB">
        <authorList>
            <consortium name="WormBaseParasite"/>
        </authorList>
    </citation>
    <scope>IDENTIFICATION</scope>
</reference>
<evidence type="ECO:0000256" key="2">
    <source>
        <dbReference type="ARBA" id="ARBA00022516"/>
    </source>
</evidence>
<keyword evidence="3" id="KW-0276">Fatty acid metabolism</keyword>
<accession>A0A5K3ETE0</accession>
<evidence type="ECO:0000256" key="3">
    <source>
        <dbReference type="ARBA" id="ARBA00022832"/>
    </source>
</evidence>
<evidence type="ECO:0000313" key="10">
    <source>
        <dbReference type="WBParaSite" id="MCU_002898-RA"/>
    </source>
</evidence>
<feature type="transmembrane region" description="Helical" evidence="9">
    <location>
        <begin position="6"/>
        <end position="35"/>
    </location>
</feature>
<dbReference type="InterPro" id="IPR002347">
    <property type="entry name" value="SDR_fam"/>
</dbReference>
<comment type="similarity">
    <text evidence="8">Belongs to the short-chain dehydrogenases/reductases (SDR) family. 17-beta-HSD 3 subfamily.</text>
</comment>
<evidence type="ECO:0000256" key="8">
    <source>
        <dbReference type="ARBA" id="ARBA00038261"/>
    </source>
</evidence>
<dbReference type="CDD" id="cd05356">
    <property type="entry name" value="17beta-HSD1_like_SDR_c"/>
    <property type="match status" value="2"/>
</dbReference>
<name>A0A5K3ETE0_MESCO</name>
<comment type="pathway">
    <text evidence="1">Lipid metabolism; fatty acid biosynthesis.</text>
</comment>
<dbReference type="WBParaSite" id="MCU_002898-RA">
    <property type="protein sequence ID" value="MCU_002898-RA"/>
    <property type="gene ID" value="MCU_002898"/>
</dbReference>
<keyword evidence="9" id="KW-0472">Membrane</keyword>
<dbReference type="PANTHER" id="PTHR43086:SF2">
    <property type="entry name" value="HYDROXYSTEROID DEHYDROGENASE-LIKE PROTEIN 1"/>
    <property type="match status" value="1"/>
</dbReference>
<dbReference type="PRINTS" id="PR00080">
    <property type="entry name" value="SDRFAMILY"/>
</dbReference>
<keyword evidence="6" id="KW-0443">Lipid metabolism</keyword>
<evidence type="ECO:0000256" key="1">
    <source>
        <dbReference type="ARBA" id="ARBA00005194"/>
    </source>
</evidence>
<dbReference type="GO" id="GO:0016491">
    <property type="term" value="F:oxidoreductase activity"/>
    <property type="evidence" value="ECO:0007669"/>
    <property type="project" value="UniProtKB-KW"/>
</dbReference>
<keyword evidence="7" id="KW-0275">Fatty acid biosynthesis</keyword>
<dbReference type="Pfam" id="PF00106">
    <property type="entry name" value="adh_short"/>
    <property type="match status" value="3"/>
</dbReference>
<dbReference type="PRINTS" id="PR00081">
    <property type="entry name" value="GDHRDH"/>
</dbReference>
<evidence type="ECO:0000256" key="7">
    <source>
        <dbReference type="ARBA" id="ARBA00023160"/>
    </source>
</evidence>
<keyword evidence="4" id="KW-0521">NADP</keyword>
<keyword evidence="9" id="KW-1133">Transmembrane helix</keyword>
<dbReference type="InterPro" id="IPR020904">
    <property type="entry name" value="Sc_DH/Rdtase_CS"/>
</dbReference>
<dbReference type="InterPro" id="IPR036291">
    <property type="entry name" value="NAD(P)-bd_dom_sf"/>
</dbReference>
<evidence type="ECO:0000256" key="6">
    <source>
        <dbReference type="ARBA" id="ARBA00023098"/>
    </source>
</evidence>
<evidence type="ECO:0000256" key="9">
    <source>
        <dbReference type="SAM" id="Phobius"/>
    </source>
</evidence>
<keyword evidence="9" id="KW-0812">Transmembrane</keyword>
<dbReference type="PANTHER" id="PTHR43086">
    <property type="entry name" value="VERY-LONG-CHAIN 3-OXOOACYL-COA REDUCTASE"/>
    <property type="match status" value="1"/>
</dbReference>
<dbReference type="Gene3D" id="3.40.50.720">
    <property type="entry name" value="NAD(P)-binding Rossmann-like Domain"/>
    <property type="match status" value="3"/>
</dbReference>
<dbReference type="PROSITE" id="PS00061">
    <property type="entry name" value="ADH_SHORT"/>
    <property type="match status" value="3"/>
</dbReference>
<dbReference type="AlphaFoldDB" id="A0A5K3ETE0"/>
<dbReference type="SUPFAM" id="SSF51735">
    <property type="entry name" value="NAD(P)-binding Rossmann-fold domains"/>
    <property type="match status" value="3"/>
</dbReference>
<keyword evidence="5" id="KW-0560">Oxidoreductase</keyword>
<sequence length="846" mass="94395">MIYSLLAAIAVVYAAYVVLTLLWPVIVYFVLRFLFSRRGDLKKAGDWAVVTGASDGIGKAFCQLLAKEGLNIFLISRNRTKLQTVAESLEKQYNVKTKIFVADCTKDDFYDELQRELTSLSSISCLINNVGIFYKYPDDFCNSEFLTLDFCQDLITVNVATLTKITRLALPKMVSDPLPTHGVHRYIINMSSLSGLLVSQYATVYSASKAYICSFTQALAVELRDTCVRVQVFVPSLVATNMSHVKTASLMVPSALTFADSALSMVGVKTVSCGYFYHDFKYQLLRLMPTCLFTSRVTRLMLRFRFSRRGDLKKAGDWAVVTGASDGIGKAFCQLFAKEGLNIFLISNSKTDLETVAESLEKQYNVKTKIFVADCTKDDFYDELQGELTSLSSISCLINNVGIFYKYPDDFCNSEFLTLDFCQDMITINVTTLTKITRLALPKMVSDPLPTHGVHRYIINMSSLSGLLVSQYATVYSASKAYICSFTQALAVELRDTCVRVQVFAPSFVATNMSRLKTASLMVPSALTFADSALSMVGVKTVSCGYFYHDFKYQLLRLMPTCLFTSRVTRLMLNAREHRRGDLKKAGDWAVVTGATDGIGKAFCQLLAKDGLNIFLISRNRTKLQTVAEYLEKQYNVRTKIFVADCTKNDFYDELQSELSSLSSISCLINNIGRTYIYPDDLVDSINATTLTKITRLALPKMVNDPLPTRDVHRYVINIGSFTGLFVFPYAAVYSASKAYVHSFTQALAVELRNTCVRAQLFTPSLVATKMSGSKSSSLASPSPMTYADSALSMVGVKIASCGYFYHDVKAQLMRLLPSCLLSPILLRRKIRARDRWLRETKKKSG</sequence>
<organism evidence="10">
    <name type="scientific">Mesocestoides corti</name>
    <name type="common">Flatworm</name>
    <dbReference type="NCBI Taxonomy" id="53468"/>
    <lineage>
        <taxon>Eukaryota</taxon>
        <taxon>Metazoa</taxon>
        <taxon>Spiralia</taxon>
        <taxon>Lophotrochozoa</taxon>
        <taxon>Platyhelminthes</taxon>
        <taxon>Cestoda</taxon>
        <taxon>Eucestoda</taxon>
        <taxon>Cyclophyllidea</taxon>
        <taxon>Mesocestoididae</taxon>
        <taxon>Mesocestoides</taxon>
    </lineage>
</organism>
<proteinExistence type="inferred from homology"/>
<dbReference type="GO" id="GO:0030497">
    <property type="term" value="P:fatty acid elongation"/>
    <property type="evidence" value="ECO:0007669"/>
    <property type="project" value="TreeGrafter"/>
</dbReference>
<dbReference type="GO" id="GO:0005783">
    <property type="term" value="C:endoplasmic reticulum"/>
    <property type="evidence" value="ECO:0007669"/>
    <property type="project" value="TreeGrafter"/>
</dbReference>